<accession>E9D679</accession>
<organism evidence="3">
    <name type="scientific">Coccidioides posadasii (strain RMSCC 757 / Silveira)</name>
    <name type="common">Valley fever fungus</name>
    <dbReference type="NCBI Taxonomy" id="443226"/>
    <lineage>
        <taxon>Eukaryota</taxon>
        <taxon>Fungi</taxon>
        <taxon>Dikarya</taxon>
        <taxon>Ascomycota</taxon>
        <taxon>Pezizomycotina</taxon>
        <taxon>Eurotiomycetes</taxon>
        <taxon>Eurotiomycetidae</taxon>
        <taxon>Onygenales</taxon>
        <taxon>Onygenaceae</taxon>
        <taxon>Coccidioides</taxon>
    </lineage>
</organism>
<evidence type="ECO:0000256" key="1">
    <source>
        <dbReference type="SAM" id="MobiDB-lite"/>
    </source>
</evidence>
<proteinExistence type="predicted"/>
<feature type="region of interest" description="Disordered" evidence="1">
    <location>
        <begin position="210"/>
        <end position="243"/>
    </location>
</feature>
<reference evidence="3" key="1">
    <citation type="journal article" date="2010" name="Genome Res.">
        <title>Population genomic sequencing of Coccidioides fungi reveals recent hybridization and transposon control.</title>
        <authorList>
            <person name="Neafsey D.E."/>
            <person name="Barker B.M."/>
            <person name="Sharpton T.J."/>
            <person name="Stajich J.E."/>
            <person name="Park D.J."/>
            <person name="Whiston E."/>
            <person name="Hung C.-Y."/>
            <person name="McMahan C."/>
            <person name="White J."/>
            <person name="Sykes S."/>
            <person name="Heiman D."/>
            <person name="Young S."/>
            <person name="Zeng Q."/>
            <person name="Abouelleil A."/>
            <person name="Aftuck L."/>
            <person name="Bessette D."/>
            <person name="Brown A."/>
            <person name="FitzGerald M."/>
            <person name="Lui A."/>
            <person name="Macdonald J.P."/>
            <person name="Priest M."/>
            <person name="Orbach M.J."/>
            <person name="Galgiani J.N."/>
            <person name="Kirkland T.N."/>
            <person name="Cole G.T."/>
            <person name="Birren B.W."/>
            <person name="Henn M.R."/>
            <person name="Taylor J.W."/>
            <person name="Rounsley S.D."/>
        </authorList>
    </citation>
    <scope>NUCLEOTIDE SEQUENCE [LARGE SCALE GENOMIC DNA]</scope>
    <source>
        <strain evidence="3">RMSCC 757 / Silveira</strain>
    </source>
</reference>
<evidence type="ECO:0000313" key="2">
    <source>
        <dbReference type="EMBL" id="EFW18423.1"/>
    </source>
</evidence>
<keyword evidence="3" id="KW-1185">Reference proteome</keyword>
<sequence length="243" mass="26584">MQLEEQSLINGAVLCARDAQLAKSLRAHRLQLEVACCTPQRQCSAGWPRAGGLHAPRCFLAQRPLAGLLPDGLQLGFGWIYGYDSIQCSPQTGCSRCAQKGPPTSKAFIVLCISGWISAAVPHVRRVIRHVHSSPRGWQMSSVVIAPRIFLLRSVGGCFIAPPSRELARALVRTRQNTPSIRGDLAGRRSPITTPNMELRTFHCQPRAGVRSSPLARNAPPHFSTSTPPQEYRLGSWLPQPTV</sequence>
<evidence type="ECO:0000313" key="3">
    <source>
        <dbReference type="Proteomes" id="UP000002497"/>
    </source>
</evidence>
<name>E9D679_COCPS</name>
<dbReference type="AlphaFoldDB" id="E9D679"/>
<gene>
    <name evidence="2" type="ORF">CPSG_05109</name>
</gene>
<dbReference type="VEuPathDB" id="FungiDB:CPSG_05109"/>
<reference evidence="3" key="2">
    <citation type="submission" date="2010-03" db="EMBL/GenBank/DDBJ databases">
        <title>The genome sequence of Coccidioides posadasii strain Silveira.</title>
        <authorList>
            <consortium name="The Broad Institute Genome Sequencing Center for Infectious Disease"/>
            <person name="Neafsey D."/>
            <person name="Orbach M."/>
            <person name="Henn M.R."/>
            <person name="Cole G.T."/>
            <person name="Galgiani J."/>
            <person name="Gardner M.J."/>
            <person name="Kirkland T.N."/>
            <person name="Taylor J.W."/>
            <person name="Young S.K."/>
            <person name="Zeng Q."/>
            <person name="Koehrsen M."/>
            <person name="Alvarado L."/>
            <person name="Berlin A."/>
            <person name="Borenstein D."/>
            <person name="Chapman S.B."/>
            <person name="Chen Z."/>
            <person name="Engels R."/>
            <person name="Freedman E."/>
            <person name="Gellesch M."/>
            <person name="Goldberg J."/>
            <person name="Griggs A."/>
            <person name="Gujja S."/>
            <person name="Heilman E."/>
            <person name="Heiman D."/>
            <person name="Howarth C."/>
            <person name="Jen D."/>
            <person name="Larson L."/>
            <person name="Mehta T."/>
            <person name="Neiman D."/>
            <person name="Park D."/>
            <person name="Pearson M."/>
            <person name="Richards J."/>
            <person name="Roberts A."/>
            <person name="Saif S."/>
            <person name="Shea T."/>
            <person name="Shenoy N."/>
            <person name="Sisk P."/>
            <person name="Stolte C."/>
            <person name="Sykes S."/>
            <person name="Walk T."/>
            <person name="White J."/>
            <person name="Yandava C."/>
            <person name="Haas B."/>
            <person name="Nusbaum C."/>
            <person name="Birren B."/>
        </authorList>
    </citation>
    <scope>NUCLEOTIDE SEQUENCE [LARGE SCALE GENOMIC DNA]</scope>
    <source>
        <strain evidence="3">RMSCC 757 / Silveira</strain>
    </source>
</reference>
<dbReference type="HOGENOM" id="CLU_1142515_0_0_1"/>
<dbReference type="EMBL" id="GL636492">
    <property type="protein sequence ID" value="EFW18423.1"/>
    <property type="molecule type" value="Genomic_DNA"/>
</dbReference>
<dbReference type="Proteomes" id="UP000002497">
    <property type="component" value="Unassembled WGS sequence"/>
</dbReference>
<protein>
    <submittedName>
        <fullName evidence="2">Uncharacterized protein</fullName>
    </submittedName>
</protein>